<proteinExistence type="predicted"/>
<keyword evidence="1" id="KW-0472">Membrane</keyword>
<dbReference type="InterPro" id="IPR025330">
    <property type="entry name" value="DUF4236"/>
</dbReference>
<gene>
    <name evidence="3" type="ORF">EGN73_16930</name>
</gene>
<reference evidence="3 4" key="1">
    <citation type="journal article" date="2020" name="Syst. Appl. Microbiol.">
        <title>Arthrospiribacter ruber gen. nov., sp. nov., a novel bacterium isolated from Arthrospira cultures.</title>
        <authorList>
            <person name="Waleron M."/>
            <person name="Misztak A."/>
            <person name="Waleron M.M."/>
            <person name="Furmaniak M."/>
            <person name="Mrozik A."/>
            <person name="Waleron K."/>
        </authorList>
    </citation>
    <scope>NUCLEOTIDE SEQUENCE [LARGE SCALE GENOMIC DNA]</scope>
    <source>
        <strain evidence="3 4">DPMB0001</strain>
    </source>
</reference>
<comment type="caution">
    <text evidence="3">The sequence shown here is derived from an EMBL/GenBank/DDBJ whole genome shotgun (WGS) entry which is preliminary data.</text>
</comment>
<feature type="domain" description="DUF4236" evidence="2">
    <location>
        <begin position="3"/>
        <end position="54"/>
    </location>
</feature>
<dbReference type="EMBL" id="RPHB01000008">
    <property type="protein sequence ID" value="MBW3469485.1"/>
    <property type="molecule type" value="Genomic_DNA"/>
</dbReference>
<feature type="transmembrane region" description="Helical" evidence="1">
    <location>
        <begin position="111"/>
        <end position="144"/>
    </location>
</feature>
<evidence type="ECO:0000256" key="1">
    <source>
        <dbReference type="SAM" id="Phobius"/>
    </source>
</evidence>
<keyword evidence="1" id="KW-1133">Transmembrane helix</keyword>
<evidence type="ECO:0000313" key="3">
    <source>
        <dbReference type="EMBL" id="MBW3469485.1"/>
    </source>
</evidence>
<dbReference type="Pfam" id="PF14020">
    <property type="entry name" value="DUF4236"/>
    <property type="match status" value="1"/>
</dbReference>
<organism evidence="3 4">
    <name type="scientific">Arthrospiribacter ruber</name>
    <dbReference type="NCBI Taxonomy" id="2487934"/>
    <lineage>
        <taxon>Bacteria</taxon>
        <taxon>Pseudomonadati</taxon>
        <taxon>Bacteroidota</taxon>
        <taxon>Cytophagia</taxon>
        <taxon>Cytophagales</taxon>
        <taxon>Cyclobacteriaceae</taxon>
        <taxon>Arthrospiribacter</taxon>
    </lineage>
</organism>
<keyword evidence="4" id="KW-1185">Reference proteome</keyword>
<evidence type="ECO:0000259" key="2">
    <source>
        <dbReference type="Pfam" id="PF14020"/>
    </source>
</evidence>
<dbReference type="RefSeq" id="WP_219292620.1">
    <property type="nucleotide sequence ID" value="NZ_RPHB01000008.1"/>
</dbReference>
<name>A0A951IYC6_9BACT</name>
<dbReference type="Proteomes" id="UP000727490">
    <property type="component" value="Unassembled WGS sequence"/>
</dbReference>
<protein>
    <submittedName>
        <fullName evidence="3">DUF4236 domain-containing protein</fullName>
    </submittedName>
</protein>
<accession>A0A951IYC6</accession>
<dbReference type="AlphaFoldDB" id="A0A951IYC6"/>
<evidence type="ECO:0000313" key="4">
    <source>
        <dbReference type="Proteomes" id="UP000727490"/>
    </source>
</evidence>
<sequence>MAFYLRKGFNFGPLRVNLSKSGLGFSAGVKGARIGINSQGRSYVHGGRHGMYYRKNIGSVKGTPTSHQPTGSKLKEEEIFTDTGLTYKPVTDLSRAPFSFPDIFRKTNPILMWSGILLIIFSLLISNLSVKLVVAILGLILLVFYNKKRNKRNQLELAFEALRNLKPLEQNQASWEMHSSDLDSESKKDLALLVFNCWLEKQMTEGEILYSSTLMDFLLIEPDNLQSITLEQYREAVEFVLADHQLSYAEEQLIRQMEERWKIPPKTVEAEHRLIAKFAELRKMQMEDLKPILLGRPPIGKEQGYFEGEGKLLNLRVLDTYQENKLRYKTVGYQVDMEGTLRITDRVIEIVEGRNSRTYPINRVEDIFLNVAEGVVEVNIKGRKNPLIFTTPEIFTFAGILQKCTMN</sequence>
<keyword evidence="1" id="KW-0812">Transmembrane</keyword>